<organism evidence="3 4">
    <name type="scientific">Tectimicrobiota bacterium</name>
    <dbReference type="NCBI Taxonomy" id="2528274"/>
    <lineage>
        <taxon>Bacteria</taxon>
        <taxon>Pseudomonadati</taxon>
        <taxon>Nitrospinota/Tectimicrobiota group</taxon>
        <taxon>Candidatus Tectimicrobiota</taxon>
    </lineage>
</organism>
<dbReference type="AlphaFoldDB" id="A0A937W4M7"/>
<proteinExistence type="inferred from homology"/>
<dbReference type="Proteomes" id="UP000712673">
    <property type="component" value="Unassembled WGS sequence"/>
</dbReference>
<dbReference type="InterPro" id="IPR007712">
    <property type="entry name" value="RelE/ParE_toxin"/>
</dbReference>
<evidence type="ECO:0000256" key="1">
    <source>
        <dbReference type="ARBA" id="ARBA00006226"/>
    </source>
</evidence>
<dbReference type="InterPro" id="IPR051803">
    <property type="entry name" value="TA_system_RelE-like_toxin"/>
</dbReference>
<sequence>MNIHWTHTAVAHLLAIYEYIARDSPHYAQRMMDRLTRRTEQLALFPQSGRMVPEYEAPDLREVIERPYRIIYRIKEEDIDILAVVHGAQRVPPTL</sequence>
<protein>
    <submittedName>
        <fullName evidence="3">Type II toxin-antitoxin system RelE/ParE family toxin</fullName>
    </submittedName>
</protein>
<dbReference type="PANTHER" id="PTHR33755">
    <property type="entry name" value="TOXIN PARE1-RELATED"/>
    <property type="match status" value="1"/>
</dbReference>
<name>A0A937W4M7_UNCTE</name>
<comment type="caution">
    <text evidence="3">The sequence shown here is derived from an EMBL/GenBank/DDBJ whole genome shotgun (WGS) entry which is preliminary data.</text>
</comment>
<evidence type="ECO:0000313" key="3">
    <source>
        <dbReference type="EMBL" id="MBM3225041.1"/>
    </source>
</evidence>
<reference evidence="3" key="1">
    <citation type="submission" date="2019-03" db="EMBL/GenBank/DDBJ databases">
        <title>Lake Tanganyika Metagenome-Assembled Genomes (MAGs).</title>
        <authorList>
            <person name="Tran P."/>
        </authorList>
    </citation>
    <scope>NUCLEOTIDE SEQUENCE</scope>
    <source>
        <strain evidence="3">K_DeepCast_65m_m2_066</strain>
    </source>
</reference>
<dbReference type="Pfam" id="PF05016">
    <property type="entry name" value="ParE_toxin"/>
    <property type="match status" value="1"/>
</dbReference>
<dbReference type="InterPro" id="IPR035093">
    <property type="entry name" value="RelE/ParE_toxin_dom_sf"/>
</dbReference>
<gene>
    <name evidence="3" type="ORF">FJZ47_14735</name>
</gene>
<evidence type="ECO:0000256" key="2">
    <source>
        <dbReference type="ARBA" id="ARBA00022649"/>
    </source>
</evidence>
<dbReference type="Gene3D" id="3.30.2310.20">
    <property type="entry name" value="RelE-like"/>
    <property type="match status" value="1"/>
</dbReference>
<evidence type="ECO:0000313" key="4">
    <source>
        <dbReference type="Proteomes" id="UP000712673"/>
    </source>
</evidence>
<keyword evidence="2" id="KW-1277">Toxin-antitoxin system</keyword>
<comment type="similarity">
    <text evidence="1">Belongs to the RelE toxin family.</text>
</comment>
<dbReference type="EMBL" id="VGLS01000464">
    <property type="protein sequence ID" value="MBM3225041.1"/>
    <property type="molecule type" value="Genomic_DNA"/>
</dbReference>
<dbReference type="PANTHER" id="PTHR33755:SF5">
    <property type="entry name" value="TYPE II TOXIN-ANTITOXIN SYSTEM RELE_PARE FAMILY TOXIN"/>
    <property type="match status" value="1"/>
</dbReference>
<accession>A0A937W4M7</accession>